<feature type="transmembrane region" description="Helical" evidence="1">
    <location>
        <begin position="5"/>
        <end position="27"/>
    </location>
</feature>
<protein>
    <submittedName>
        <fullName evidence="2">DUF2306 domain-containing protein</fullName>
    </submittedName>
</protein>
<keyword evidence="1" id="KW-0812">Transmembrane</keyword>
<dbReference type="EMBL" id="JBDXSU010000031">
    <property type="protein sequence ID" value="MFB5192922.1"/>
    <property type="molecule type" value="Genomic_DNA"/>
</dbReference>
<sequence length="208" mass="23273">MYRWFLGGVGVLATVWVIHVVLTTFVFDPTGAHILAHKHLPSQFHHTMWAVVLGLHVVCSSIAMICGILGFLRRLFPRLQTIHRANGRIYIVSVLIAALSAGYLAPFATGGEWTSLGFNVLEAAWVLTTVMAYLRIRRKSTERHVAWMIRSYSLAYVNTAVHIWLVILHGAFSIPYDRAYTLSVWFAGAAVLLIAEGIVRRGPLRRHG</sequence>
<keyword evidence="1" id="KW-0472">Membrane</keyword>
<feature type="transmembrane region" description="Helical" evidence="1">
    <location>
        <begin position="180"/>
        <end position="199"/>
    </location>
</feature>
<organism evidence="2 3">
    <name type="scientific">Alicyclobacillus fastidiosus</name>
    <dbReference type="NCBI Taxonomy" id="392011"/>
    <lineage>
        <taxon>Bacteria</taxon>
        <taxon>Bacillati</taxon>
        <taxon>Bacillota</taxon>
        <taxon>Bacilli</taxon>
        <taxon>Bacillales</taxon>
        <taxon>Alicyclobacillaceae</taxon>
        <taxon>Alicyclobacillus</taxon>
    </lineage>
</organism>
<reference evidence="2 3" key="1">
    <citation type="journal article" date="2024" name="Int. J. Mol. Sci.">
        <title>Exploration of Alicyclobacillus spp. Genome in Search of Antibiotic Resistance.</title>
        <authorList>
            <person name="Bucka-Kolendo J."/>
            <person name="Kiousi D.E."/>
            <person name="Dekowska A."/>
            <person name="Mikolajczuk-Szczyrba A."/>
            <person name="Karadedos D.M."/>
            <person name="Michael P."/>
            <person name="Galanis A."/>
            <person name="Sokolowska B."/>
        </authorList>
    </citation>
    <scope>NUCLEOTIDE SEQUENCE [LARGE SCALE GENOMIC DNA]</scope>
    <source>
        <strain evidence="2 3">KKP 3000</strain>
    </source>
</reference>
<accession>A0ABV5AKW7</accession>
<feature type="transmembrane region" description="Helical" evidence="1">
    <location>
        <begin position="155"/>
        <end position="174"/>
    </location>
</feature>
<keyword evidence="3" id="KW-1185">Reference proteome</keyword>
<dbReference type="Pfam" id="PF10067">
    <property type="entry name" value="DUF2306"/>
    <property type="match status" value="1"/>
</dbReference>
<feature type="transmembrane region" description="Helical" evidence="1">
    <location>
        <begin position="47"/>
        <end position="69"/>
    </location>
</feature>
<gene>
    <name evidence="2" type="ORF">KKP3000_002516</name>
</gene>
<comment type="caution">
    <text evidence="2">The sequence shown here is derived from an EMBL/GenBank/DDBJ whole genome shotgun (WGS) entry which is preliminary data.</text>
</comment>
<dbReference type="Proteomes" id="UP001579974">
    <property type="component" value="Unassembled WGS sequence"/>
</dbReference>
<proteinExistence type="predicted"/>
<evidence type="ECO:0000256" key="1">
    <source>
        <dbReference type="SAM" id="Phobius"/>
    </source>
</evidence>
<evidence type="ECO:0000313" key="3">
    <source>
        <dbReference type="Proteomes" id="UP001579974"/>
    </source>
</evidence>
<evidence type="ECO:0000313" key="2">
    <source>
        <dbReference type="EMBL" id="MFB5192922.1"/>
    </source>
</evidence>
<keyword evidence="1" id="KW-1133">Transmembrane helix</keyword>
<feature type="transmembrane region" description="Helical" evidence="1">
    <location>
        <begin position="113"/>
        <end position="134"/>
    </location>
</feature>
<name>A0ABV5AKW7_9BACL</name>
<dbReference type="RefSeq" id="WP_275475117.1">
    <property type="nucleotide sequence ID" value="NZ_CP162940.1"/>
</dbReference>
<dbReference type="InterPro" id="IPR018750">
    <property type="entry name" value="DUF2306_membrane"/>
</dbReference>
<feature type="transmembrane region" description="Helical" evidence="1">
    <location>
        <begin position="89"/>
        <end position="107"/>
    </location>
</feature>